<evidence type="ECO:0000313" key="3">
    <source>
        <dbReference type="Proteomes" id="UP001500218"/>
    </source>
</evidence>
<feature type="transmembrane region" description="Helical" evidence="1">
    <location>
        <begin position="25"/>
        <end position="44"/>
    </location>
</feature>
<evidence type="ECO:0000313" key="2">
    <source>
        <dbReference type="EMBL" id="GAA1804226.1"/>
    </source>
</evidence>
<evidence type="ECO:0000256" key="1">
    <source>
        <dbReference type="SAM" id="Phobius"/>
    </source>
</evidence>
<keyword evidence="1" id="KW-1133">Transmembrane helix</keyword>
<keyword evidence="3" id="KW-1185">Reference proteome</keyword>
<dbReference type="Proteomes" id="UP001500218">
    <property type="component" value="Unassembled WGS sequence"/>
</dbReference>
<accession>A0ABN2LZA2</accession>
<name>A0ABN2LZA2_9ACTN</name>
<proteinExistence type="predicted"/>
<gene>
    <name evidence="2" type="ORF">GCM10009682_27460</name>
</gene>
<keyword evidence="1" id="KW-0472">Membrane</keyword>
<comment type="caution">
    <text evidence="2">The sequence shown here is derived from an EMBL/GenBank/DDBJ whole genome shotgun (WGS) entry which is preliminary data.</text>
</comment>
<organism evidence="2 3">
    <name type="scientific">Luedemannella flava</name>
    <dbReference type="NCBI Taxonomy" id="349316"/>
    <lineage>
        <taxon>Bacteria</taxon>
        <taxon>Bacillati</taxon>
        <taxon>Actinomycetota</taxon>
        <taxon>Actinomycetes</taxon>
        <taxon>Micromonosporales</taxon>
        <taxon>Micromonosporaceae</taxon>
        <taxon>Luedemannella</taxon>
    </lineage>
</organism>
<dbReference type="EMBL" id="BAAALT010000073">
    <property type="protein sequence ID" value="GAA1804226.1"/>
    <property type="molecule type" value="Genomic_DNA"/>
</dbReference>
<reference evidence="2 3" key="1">
    <citation type="journal article" date="2019" name="Int. J. Syst. Evol. Microbiol.">
        <title>The Global Catalogue of Microorganisms (GCM) 10K type strain sequencing project: providing services to taxonomists for standard genome sequencing and annotation.</title>
        <authorList>
            <consortium name="The Broad Institute Genomics Platform"/>
            <consortium name="The Broad Institute Genome Sequencing Center for Infectious Disease"/>
            <person name="Wu L."/>
            <person name="Ma J."/>
        </authorList>
    </citation>
    <scope>NUCLEOTIDE SEQUENCE [LARGE SCALE GENOMIC DNA]</scope>
    <source>
        <strain evidence="2 3">JCM 13250</strain>
    </source>
</reference>
<sequence length="91" mass="9603">MACGRCGYQTVSPTPGRTLIQEANVRVGAVILTLWLIIGVVAAAQRGYFKGDDTNCAKTSNTLITIAAGPLNYLGVNPQVECNPEVPQPSK</sequence>
<keyword evidence="1" id="KW-0812">Transmembrane</keyword>
<protein>
    <submittedName>
        <fullName evidence="2">Uncharacterized protein</fullName>
    </submittedName>
</protein>